<dbReference type="PANTHER" id="PTHR43201">
    <property type="entry name" value="ACYL-COA SYNTHETASE"/>
    <property type="match status" value="1"/>
</dbReference>
<evidence type="ECO:0000256" key="2">
    <source>
        <dbReference type="ARBA" id="ARBA00022598"/>
    </source>
</evidence>
<sequence length="330" mass="35209">MPARRSATASGTDTVSQLVDRPAAGQPESLALVDRSHVWTYGRLAAESRRLASGLKNLGIGAGDRVAFWLPNIAPYLALHIACARIGAITVSVNTRFRAREVGDIVGRAGCRALALWPSFKDIPFLQTLGEIESAALATLESIIIYGDDQPVPSLPGTLAGRSVVDYQELADTEEFTGDFAQPEGGVVVFTTSGTTAAPKFVLHSHASIACHADDVTQFFGWSEPDTVILQVVPLCGTFGHAQAMAGLAAGRPLVMMPVFSGPEAASLMYEHEVTHCNGSDEMFARMLDAVDAPLAFPLFRFGGYAAFNPVYQDIVAQADKRGMKLVGLW</sequence>
<accession>A0A382AN44</accession>
<dbReference type="Pfam" id="PF00501">
    <property type="entry name" value="AMP-binding"/>
    <property type="match status" value="1"/>
</dbReference>
<dbReference type="InterPro" id="IPR000873">
    <property type="entry name" value="AMP-dep_synth/lig_dom"/>
</dbReference>
<dbReference type="GO" id="GO:0031956">
    <property type="term" value="F:medium-chain fatty acid-CoA ligase activity"/>
    <property type="evidence" value="ECO:0007669"/>
    <property type="project" value="TreeGrafter"/>
</dbReference>
<keyword evidence="2" id="KW-0436">Ligase</keyword>
<evidence type="ECO:0000313" key="4">
    <source>
        <dbReference type="EMBL" id="SVB02552.1"/>
    </source>
</evidence>
<dbReference type="EMBL" id="UINC01025965">
    <property type="protein sequence ID" value="SVB02552.1"/>
    <property type="molecule type" value="Genomic_DNA"/>
</dbReference>
<feature type="non-terminal residue" evidence="4">
    <location>
        <position position="330"/>
    </location>
</feature>
<gene>
    <name evidence="4" type="ORF">METZ01_LOCUS155406</name>
</gene>
<dbReference type="SUPFAM" id="SSF56801">
    <property type="entry name" value="Acetyl-CoA synthetase-like"/>
    <property type="match status" value="1"/>
</dbReference>
<evidence type="ECO:0000259" key="3">
    <source>
        <dbReference type="Pfam" id="PF00501"/>
    </source>
</evidence>
<organism evidence="4">
    <name type="scientific">marine metagenome</name>
    <dbReference type="NCBI Taxonomy" id="408172"/>
    <lineage>
        <taxon>unclassified sequences</taxon>
        <taxon>metagenomes</taxon>
        <taxon>ecological metagenomes</taxon>
    </lineage>
</organism>
<name>A0A382AN44_9ZZZZ</name>
<reference evidence="4" key="1">
    <citation type="submission" date="2018-05" db="EMBL/GenBank/DDBJ databases">
        <authorList>
            <person name="Lanie J.A."/>
            <person name="Ng W.-L."/>
            <person name="Kazmierczak K.M."/>
            <person name="Andrzejewski T.M."/>
            <person name="Davidsen T.M."/>
            <person name="Wayne K.J."/>
            <person name="Tettelin H."/>
            <person name="Glass J.I."/>
            <person name="Rusch D."/>
            <person name="Podicherti R."/>
            <person name="Tsui H.-C.T."/>
            <person name="Winkler M.E."/>
        </authorList>
    </citation>
    <scope>NUCLEOTIDE SEQUENCE</scope>
</reference>
<feature type="domain" description="AMP-dependent synthetase/ligase" evidence="3">
    <location>
        <begin position="20"/>
        <end position="290"/>
    </location>
</feature>
<protein>
    <recommendedName>
        <fullName evidence="3">AMP-dependent synthetase/ligase domain-containing protein</fullName>
    </recommendedName>
</protein>
<dbReference type="PANTHER" id="PTHR43201:SF5">
    <property type="entry name" value="MEDIUM-CHAIN ACYL-COA LIGASE ACSF2, MITOCHONDRIAL"/>
    <property type="match status" value="1"/>
</dbReference>
<comment type="similarity">
    <text evidence="1">Belongs to the ATP-dependent AMP-binding enzyme family.</text>
</comment>
<evidence type="ECO:0000256" key="1">
    <source>
        <dbReference type="ARBA" id="ARBA00006432"/>
    </source>
</evidence>
<dbReference type="Gene3D" id="3.40.50.980">
    <property type="match status" value="2"/>
</dbReference>
<proteinExistence type="inferred from homology"/>
<dbReference type="AlphaFoldDB" id="A0A382AN44"/>
<dbReference type="GO" id="GO:0006631">
    <property type="term" value="P:fatty acid metabolic process"/>
    <property type="evidence" value="ECO:0007669"/>
    <property type="project" value="TreeGrafter"/>
</dbReference>